<dbReference type="AlphaFoldDB" id="A0A437DNM0"/>
<keyword evidence="3" id="KW-1185">Reference proteome</keyword>
<dbReference type="EMBL" id="CM012437">
    <property type="protein sequence ID" value="RVE76618.1"/>
    <property type="molecule type" value="Genomic_DNA"/>
</dbReference>
<protein>
    <submittedName>
        <fullName evidence="2">Uncharacterized protein</fullName>
    </submittedName>
</protein>
<accession>A0A437DNM0</accession>
<evidence type="ECO:0000313" key="3">
    <source>
        <dbReference type="Proteomes" id="UP000283210"/>
    </source>
</evidence>
<keyword evidence="1" id="KW-0812">Transmembrane</keyword>
<reference evidence="2 3" key="1">
    <citation type="submission" date="2018-11" db="EMBL/GenBank/DDBJ databases">
        <authorList>
            <person name="Lopez-Roques C."/>
            <person name="Donnadieu C."/>
            <person name="Bouchez O."/>
            <person name="Klopp C."/>
            <person name="Cabau C."/>
            <person name="Zahm M."/>
        </authorList>
    </citation>
    <scope>NUCLEOTIDE SEQUENCE [LARGE SCALE GENOMIC DNA]</scope>
    <source>
        <strain evidence="2">RS831</strain>
        <tissue evidence="2">Whole body</tissue>
    </source>
</reference>
<proteinExistence type="predicted"/>
<dbReference type="OrthoDB" id="8734272at2759"/>
<organism evidence="2 3">
    <name type="scientific">Oryzias javanicus</name>
    <name type="common">Javanese ricefish</name>
    <name type="synonym">Aplocheilus javanicus</name>
    <dbReference type="NCBI Taxonomy" id="123683"/>
    <lineage>
        <taxon>Eukaryota</taxon>
        <taxon>Metazoa</taxon>
        <taxon>Chordata</taxon>
        <taxon>Craniata</taxon>
        <taxon>Vertebrata</taxon>
        <taxon>Euteleostomi</taxon>
        <taxon>Actinopterygii</taxon>
        <taxon>Neopterygii</taxon>
        <taxon>Teleostei</taxon>
        <taxon>Neoteleostei</taxon>
        <taxon>Acanthomorphata</taxon>
        <taxon>Ovalentaria</taxon>
        <taxon>Atherinomorphae</taxon>
        <taxon>Beloniformes</taxon>
        <taxon>Adrianichthyidae</taxon>
        <taxon>Oryziinae</taxon>
        <taxon>Oryzias</taxon>
    </lineage>
</organism>
<name>A0A437DNM0_ORYJA</name>
<reference evidence="2 3" key="2">
    <citation type="submission" date="2019-01" db="EMBL/GenBank/DDBJ databases">
        <title>A chromosome length genome reference of the Java medaka (oryzias javanicus).</title>
        <authorList>
            <person name="Herpin A."/>
            <person name="Takehana Y."/>
            <person name="Naruse K."/>
            <person name="Ansai S."/>
            <person name="Kawaguchi M."/>
        </authorList>
    </citation>
    <scope>NUCLEOTIDE SEQUENCE [LARGE SCALE GENOMIC DNA]</scope>
    <source>
        <strain evidence="2">RS831</strain>
        <tissue evidence="2">Whole body</tissue>
    </source>
</reference>
<gene>
    <name evidence="2" type="ORF">OJAV_G00010440</name>
</gene>
<feature type="transmembrane region" description="Helical" evidence="1">
    <location>
        <begin position="26"/>
        <end position="44"/>
    </location>
</feature>
<evidence type="ECO:0000256" key="1">
    <source>
        <dbReference type="SAM" id="Phobius"/>
    </source>
</evidence>
<keyword evidence="1" id="KW-1133">Transmembrane helix</keyword>
<keyword evidence="1" id="KW-0472">Membrane</keyword>
<sequence length="68" mass="7928">MHLQLLLLIRASEPRMKPQSWLRRNWLLAAGGAFVTIHLSTWILQKVMKRSVRSEVSVKQNAMKEKTD</sequence>
<dbReference type="Proteomes" id="UP000283210">
    <property type="component" value="Chromosome 1"/>
</dbReference>
<evidence type="ECO:0000313" key="2">
    <source>
        <dbReference type="EMBL" id="RVE76618.1"/>
    </source>
</evidence>